<keyword evidence="1" id="KW-1133">Transmembrane helix</keyword>
<evidence type="ECO:0008006" key="4">
    <source>
        <dbReference type="Google" id="ProtNLM"/>
    </source>
</evidence>
<comment type="caution">
    <text evidence="2">The sequence shown here is derived from an EMBL/GenBank/DDBJ whole genome shotgun (WGS) entry which is preliminary data.</text>
</comment>
<evidence type="ECO:0000313" key="3">
    <source>
        <dbReference type="Proteomes" id="UP000719500"/>
    </source>
</evidence>
<dbReference type="Proteomes" id="UP000719500">
    <property type="component" value="Unassembled WGS sequence"/>
</dbReference>
<sequence length="199" mass="21028">MRRETFCEILGDLDARYVQEAGGAHGAGRSRRLKWGAAAACLCLLLVLPLTAFAVDTLQYNAAVEYLTSLGIPAADLRGYSRSEVKEAARTIDAGEHTPLTESLLDCSSGSGGTAAAPAQVTSDQVRALTPAMTREEVLSLLGDTQDLGSGIYVYVYEVDQQYLLRIPFAGDDAQLGVTGEDLLRALTPISEDPASGCG</sequence>
<reference evidence="2 3" key="1">
    <citation type="journal article" date="2021" name="Sci. Rep.">
        <title>The distribution of antibiotic resistance genes in chicken gut microbiota commensals.</title>
        <authorList>
            <person name="Juricova H."/>
            <person name="Matiasovicova J."/>
            <person name="Kubasova T."/>
            <person name="Cejkova D."/>
            <person name="Rychlik I."/>
        </authorList>
    </citation>
    <scope>NUCLEOTIDE SEQUENCE [LARGE SCALE GENOMIC DNA]</scope>
    <source>
        <strain evidence="2 3">An411</strain>
    </source>
</reference>
<dbReference type="RefSeq" id="WP_204805193.1">
    <property type="nucleotide sequence ID" value="NZ_JACSNX010000021.1"/>
</dbReference>
<feature type="transmembrane region" description="Helical" evidence="1">
    <location>
        <begin position="35"/>
        <end position="55"/>
    </location>
</feature>
<gene>
    <name evidence="2" type="ORF">H9X91_11440</name>
</gene>
<keyword evidence="1" id="KW-0812">Transmembrane</keyword>
<accession>A0ABS2FYI5</accession>
<protein>
    <recommendedName>
        <fullName evidence="4">PepSY domain-containing protein</fullName>
    </recommendedName>
</protein>
<name>A0ABS2FYI5_9FIRM</name>
<evidence type="ECO:0000313" key="2">
    <source>
        <dbReference type="EMBL" id="MBM6852051.1"/>
    </source>
</evidence>
<evidence type="ECO:0000256" key="1">
    <source>
        <dbReference type="SAM" id="Phobius"/>
    </source>
</evidence>
<organism evidence="2 3">
    <name type="scientific">Oscillibacter valericigenes</name>
    <dbReference type="NCBI Taxonomy" id="351091"/>
    <lineage>
        <taxon>Bacteria</taxon>
        <taxon>Bacillati</taxon>
        <taxon>Bacillota</taxon>
        <taxon>Clostridia</taxon>
        <taxon>Eubacteriales</taxon>
        <taxon>Oscillospiraceae</taxon>
        <taxon>Oscillibacter</taxon>
    </lineage>
</organism>
<keyword evidence="3" id="KW-1185">Reference proteome</keyword>
<dbReference type="EMBL" id="JACSNX010000021">
    <property type="protein sequence ID" value="MBM6852051.1"/>
    <property type="molecule type" value="Genomic_DNA"/>
</dbReference>
<proteinExistence type="predicted"/>
<keyword evidence="1" id="KW-0472">Membrane</keyword>